<evidence type="ECO:0000256" key="2">
    <source>
        <dbReference type="ARBA" id="ARBA00004123"/>
    </source>
</evidence>
<dbReference type="OrthoDB" id="5969759at2759"/>
<keyword evidence="6" id="KW-0378">Hydrolase</keyword>
<evidence type="ECO:0000256" key="7">
    <source>
        <dbReference type="ARBA" id="ARBA00023242"/>
    </source>
</evidence>
<accession>A0A6S7IIR6</accession>
<comment type="caution">
    <text evidence="8">The sequence shown here is derived from an EMBL/GenBank/DDBJ whole genome shotgun (WGS) entry which is preliminary data.</text>
</comment>
<gene>
    <name evidence="8" type="ORF">PACLA_8A048150</name>
</gene>
<comment type="similarity">
    <text evidence="3">Belongs to the HARBI1 family.</text>
</comment>
<dbReference type="InterPro" id="IPR027806">
    <property type="entry name" value="HARBI1_dom"/>
</dbReference>
<evidence type="ECO:0000256" key="6">
    <source>
        <dbReference type="ARBA" id="ARBA00022801"/>
    </source>
</evidence>
<evidence type="ECO:0000313" key="9">
    <source>
        <dbReference type="Proteomes" id="UP001152795"/>
    </source>
</evidence>
<dbReference type="GO" id="GO:0046872">
    <property type="term" value="F:metal ion binding"/>
    <property type="evidence" value="ECO:0007669"/>
    <property type="project" value="UniProtKB-KW"/>
</dbReference>
<keyword evidence="7" id="KW-0539">Nucleus</keyword>
<comment type="cofactor">
    <cofactor evidence="1">
        <name>a divalent metal cation</name>
        <dbReference type="ChEBI" id="CHEBI:60240"/>
    </cofactor>
</comment>
<protein>
    <submittedName>
        <fullName evidence="8">Uncharacterized protein</fullName>
    </submittedName>
</protein>
<keyword evidence="4" id="KW-0540">Nuclease</keyword>
<dbReference type="Proteomes" id="UP001152795">
    <property type="component" value="Unassembled WGS sequence"/>
</dbReference>
<dbReference type="GO" id="GO:0016787">
    <property type="term" value="F:hydrolase activity"/>
    <property type="evidence" value="ECO:0007669"/>
    <property type="project" value="UniProtKB-KW"/>
</dbReference>
<proteinExistence type="inferred from homology"/>
<dbReference type="InterPro" id="IPR045249">
    <property type="entry name" value="HARBI1-like"/>
</dbReference>
<evidence type="ECO:0000256" key="3">
    <source>
        <dbReference type="ARBA" id="ARBA00006958"/>
    </source>
</evidence>
<evidence type="ECO:0000256" key="1">
    <source>
        <dbReference type="ARBA" id="ARBA00001968"/>
    </source>
</evidence>
<dbReference type="Pfam" id="PF13359">
    <property type="entry name" value="DDE_Tnp_4"/>
    <property type="match status" value="1"/>
</dbReference>
<evidence type="ECO:0000256" key="4">
    <source>
        <dbReference type="ARBA" id="ARBA00022722"/>
    </source>
</evidence>
<sequence length="427" mass="48619">MASRLTRHRKKTILCILMMIMDDHPSVTVERKTWARNWLLRRTELGAYHTIFRELSVEDTAGFSEFMRMPYSKFTELVELISPIIARCDTIMREAISPGERLAICIRYLATGETFRSLSFQFRIGRTTISEIVLDVCTAIFNELGKSHLQTPNSTEKWKEIAGLFLSRWNLPNNIGAIDGKRILIQKPAHSGSHFHDYKSNESIIALVVAGPNYESLYADVGTNGRNPDGHAWSRCTLKKALDSAINPLNLPAPCTLPGRSVPVPFVLTGDEAFPLTTYLLKPYPNKNLTVEQRITNYRISRGRRISENILGILGNRWRCFRVPFLLEPEKVKKITLAILVLHNWLRADARSSAVYCPSTLIDNENCDTGEIIKGTWRADTTSESFLDLQPTISRNSTSKAKQMREDFNVWFNNEGDLPWQRQKCGL</sequence>
<dbReference type="PANTHER" id="PTHR22930">
    <property type="match status" value="1"/>
</dbReference>
<evidence type="ECO:0000256" key="5">
    <source>
        <dbReference type="ARBA" id="ARBA00022723"/>
    </source>
</evidence>
<comment type="subcellular location">
    <subcellularLocation>
        <location evidence="2">Nucleus</location>
    </subcellularLocation>
</comment>
<evidence type="ECO:0000313" key="8">
    <source>
        <dbReference type="EMBL" id="CAB4016859.1"/>
    </source>
</evidence>
<organism evidence="8 9">
    <name type="scientific">Paramuricea clavata</name>
    <name type="common">Red gorgonian</name>
    <name type="synonym">Violescent sea-whip</name>
    <dbReference type="NCBI Taxonomy" id="317549"/>
    <lineage>
        <taxon>Eukaryota</taxon>
        <taxon>Metazoa</taxon>
        <taxon>Cnidaria</taxon>
        <taxon>Anthozoa</taxon>
        <taxon>Octocorallia</taxon>
        <taxon>Malacalcyonacea</taxon>
        <taxon>Plexauridae</taxon>
        <taxon>Paramuricea</taxon>
    </lineage>
</organism>
<keyword evidence="5" id="KW-0479">Metal-binding</keyword>
<reference evidence="8" key="1">
    <citation type="submission" date="2020-04" db="EMBL/GenBank/DDBJ databases">
        <authorList>
            <person name="Alioto T."/>
            <person name="Alioto T."/>
            <person name="Gomez Garrido J."/>
        </authorList>
    </citation>
    <scope>NUCLEOTIDE SEQUENCE</scope>
    <source>
        <strain evidence="8">A484AB</strain>
    </source>
</reference>
<dbReference type="GO" id="GO:0004518">
    <property type="term" value="F:nuclease activity"/>
    <property type="evidence" value="ECO:0007669"/>
    <property type="project" value="UniProtKB-KW"/>
</dbReference>
<keyword evidence="9" id="KW-1185">Reference proteome</keyword>
<dbReference type="GO" id="GO:0005634">
    <property type="term" value="C:nucleus"/>
    <property type="evidence" value="ECO:0007669"/>
    <property type="project" value="UniProtKB-SubCell"/>
</dbReference>
<dbReference type="AlphaFoldDB" id="A0A6S7IIR6"/>
<dbReference type="EMBL" id="CACRXK020009288">
    <property type="protein sequence ID" value="CAB4016859.1"/>
    <property type="molecule type" value="Genomic_DNA"/>
</dbReference>
<name>A0A6S7IIR6_PARCT</name>
<dbReference type="PANTHER" id="PTHR22930:SF269">
    <property type="entry name" value="NUCLEASE HARBI1-LIKE PROTEIN"/>
    <property type="match status" value="1"/>
</dbReference>